<accession>A0ABD1L7F2</accession>
<dbReference type="PANTHER" id="PTHR11089:SF30">
    <property type="entry name" value="GUANINE NUCLEOTIDE-BINDING PROTEIN-LIKE 3 HOMOLOG"/>
    <property type="match status" value="1"/>
</dbReference>
<keyword evidence="1" id="KW-0547">Nucleotide-binding</keyword>
<keyword evidence="4" id="KW-1185">Reference proteome</keyword>
<name>A0ABD1L7F2_9FABA</name>
<keyword evidence="2" id="KW-0342">GTP-binding</keyword>
<dbReference type="InterPro" id="IPR050755">
    <property type="entry name" value="TRAFAC_YlqF/YawG_RiboMat"/>
</dbReference>
<evidence type="ECO:0000256" key="2">
    <source>
        <dbReference type="ARBA" id="ARBA00023134"/>
    </source>
</evidence>
<evidence type="ECO:0000313" key="4">
    <source>
        <dbReference type="Proteomes" id="UP001603857"/>
    </source>
</evidence>
<sequence length="89" mass="10336">MEIFNFCPLANHLALKIDLVLQEYVEKWLKYLIEELPTVAFKCSTQQQRSNLGWKSSKATKSTDILQNNLSIPFSLTPNPTKPSWLLRR</sequence>
<protein>
    <submittedName>
        <fullName evidence="3">Uncharacterized protein</fullName>
    </submittedName>
</protein>
<dbReference type="PANTHER" id="PTHR11089">
    <property type="entry name" value="GTP-BINDING PROTEIN-RELATED"/>
    <property type="match status" value="1"/>
</dbReference>
<dbReference type="Proteomes" id="UP001603857">
    <property type="component" value="Unassembled WGS sequence"/>
</dbReference>
<evidence type="ECO:0000313" key="3">
    <source>
        <dbReference type="EMBL" id="KAL2319431.1"/>
    </source>
</evidence>
<gene>
    <name evidence="3" type="ORF">Fmac_028400</name>
</gene>
<dbReference type="AlphaFoldDB" id="A0ABD1L7F2"/>
<organism evidence="3 4">
    <name type="scientific">Flemingia macrophylla</name>
    <dbReference type="NCBI Taxonomy" id="520843"/>
    <lineage>
        <taxon>Eukaryota</taxon>
        <taxon>Viridiplantae</taxon>
        <taxon>Streptophyta</taxon>
        <taxon>Embryophyta</taxon>
        <taxon>Tracheophyta</taxon>
        <taxon>Spermatophyta</taxon>
        <taxon>Magnoliopsida</taxon>
        <taxon>eudicotyledons</taxon>
        <taxon>Gunneridae</taxon>
        <taxon>Pentapetalae</taxon>
        <taxon>rosids</taxon>
        <taxon>fabids</taxon>
        <taxon>Fabales</taxon>
        <taxon>Fabaceae</taxon>
        <taxon>Papilionoideae</taxon>
        <taxon>50 kb inversion clade</taxon>
        <taxon>NPAAA clade</taxon>
        <taxon>indigoferoid/millettioid clade</taxon>
        <taxon>Phaseoleae</taxon>
        <taxon>Flemingia</taxon>
    </lineage>
</organism>
<reference evidence="3 4" key="1">
    <citation type="submission" date="2024-08" db="EMBL/GenBank/DDBJ databases">
        <title>Insights into the chromosomal genome structure of Flemingia macrophylla.</title>
        <authorList>
            <person name="Ding Y."/>
            <person name="Zhao Y."/>
            <person name="Bi W."/>
            <person name="Wu M."/>
            <person name="Zhao G."/>
            <person name="Gong Y."/>
            <person name="Li W."/>
            <person name="Zhang P."/>
        </authorList>
    </citation>
    <scope>NUCLEOTIDE SEQUENCE [LARGE SCALE GENOMIC DNA]</scope>
    <source>
        <strain evidence="3">DYQJB</strain>
        <tissue evidence="3">Leaf</tissue>
    </source>
</reference>
<dbReference type="GO" id="GO:0005525">
    <property type="term" value="F:GTP binding"/>
    <property type="evidence" value="ECO:0007669"/>
    <property type="project" value="UniProtKB-KW"/>
</dbReference>
<proteinExistence type="predicted"/>
<dbReference type="EMBL" id="JBGMDY010000010">
    <property type="protein sequence ID" value="KAL2319431.1"/>
    <property type="molecule type" value="Genomic_DNA"/>
</dbReference>
<evidence type="ECO:0000256" key="1">
    <source>
        <dbReference type="ARBA" id="ARBA00022741"/>
    </source>
</evidence>
<comment type="caution">
    <text evidence="3">The sequence shown here is derived from an EMBL/GenBank/DDBJ whole genome shotgun (WGS) entry which is preliminary data.</text>
</comment>